<evidence type="ECO:0000256" key="5">
    <source>
        <dbReference type="ARBA" id="ARBA00017058"/>
    </source>
</evidence>
<evidence type="ECO:0000256" key="10">
    <source>
        <dbReference type="ARBA" id="ARBA00049115"/>
    </source>
</evidence>
<dbReference type="Gene3D" id="1.10.40.30">
    <property type="entry name" value="Fumarase/aspartase (C-terminal domain)"/>
    <property type="match status" value="1"/>
</dbReference>
<dbReference type="SMART" id="SM00998">
    <property type="entry name" value="ADSL_C"/>
    <property type="match status" value="1"/>
</dbReference>
<evidence type="ECO:0000256" key="7">
    <source>
        <dbReference type="ARBA" id="ARBA00023239"/>
    </source>
</evidence>
<dbReference type="NCBIfam" id="TIGR00928">
    <property type="entry name" value="purB"/>
    <property type="match status" value="1"/>
</dbReference>
<dbReference type="PRINTS" id="PR00145">
    <property type="entry name" value="ARGSUCLYASE"/>
</dbReference>
<dbReference type="InterPro" id="IPR008948">
    <property type="entry name" value="L-Aspartase-like"/>
</dbReference>
<comment type="similarity">
    <text evidence="3 12">Belongs to the lyase 1 family. Adenylosuccinate lyase subfamily.</text>
</comment>
<evidence type="ECO:0000256" key="8">
    <source>
        <dbReference type="ARBA" id="ARBA00024477"/>
    </source>
</evidence>
<sequence length="430" mass="48957">MIERYKTKEMEALWSEEGKFSAYTEVEILVCEAHNKKGIVPDNDLKNIKDKAAFQVQRIEEIEKKTNHDLIAFVENLAENIGQSGRFVHMGLTSSDVIDTALMVRIKRSLEILEKPLETLINTLRNLVVEHKNTVCLGRTHGIAAEPTTFGVKLGVFFEELKRDMARLKNVKNNAAYGKLSGAVGTYSNIDPWVEEYVLDKLGLRPSPASTQVIQRDRIAEVVFVLSIISSTIEKIALEIRHLQRTEVGEAQEGFRKGQKGSSAMPHKKNPILSERLCGMARLMRANLMASMENIALWHERDISHSSVERVIIPDCFHIVHYSILKCEDLLSNLIIRPERMKKNIDDINGLIFSQKALLKLVDKGLQRDKAYEIVQRNAMITWDKGVHLMENLQNDKDVTDHLDKGEIEEIFSISAYLKNIDHIYKKMGV</sequence>
<dbReference type="Proteomes" id="UP000234857">
    <property type="component" value="Unassembled WGS sequence"/>
</dbReference>
<comment type="catalytic activity">
    <reaction evidence="10">
        <text>N(6)-(1,2-dicarboxyethyl)-AMP = fumarate + AMP</text>
        <dbReference type="Rhea" id="RHEA:16853"/>
        <dbReference type="ChEBI" id="CHEBI:29806"/>
        <dbReference type="ChEBI" id="CHEBI:57567"/>
        <dbReference type="ChEBI" id="CHEBI:456215"/>
        <dbReference type="EC" id="4.3.2.2"/>
    </reaction>
    <physiologicalReaction direction="left-to-right" evidence="10">
        <dbReference type="Rhea" id="RHEA:16854"/>
    </physiologicalReaction>
</comment>
<dbReference type="GO" id="GO:0070626">
    <property type="term" value="F:(S)-2-(5-amino-1-(5-phospho-D-ribosyl)imidazole-4-carboxamido) succinate lyase (fumarate-forming) activity"/>
    <property type="evidence" value="ECO:0007669"/>
    <property type="project" value="TreeGrafter"/>
</dbReference>
<evidence type="ECO:0000256" key="12">
    <source>
        <dbReference type="RuleBase" id="RU361172"/>
    </source>
</evidence>
<evidence type="ECO:0000256" key="3">
    <source>
        <dbReference type="ARBA" id="ARBA00008273"/>
    </source>
</evidence>
<comment type="pathway">
    <text evidence="2 12">Purine metabolism; AMP biosynthesis via de novo pathway; AMP from IMP: step 2/2.</text>
</comment>
<dbReference type="CDD" id="cd01360">
    <property type="entry name" value="Adenylsuccinate_lyase_1"/>
    <property type="match status" value="1"/>
</dbReference>
<evidence type="ECO:0000259" key="13">
    <source>
        <dbReference type="SMART" id="SM00998"/>
    </source>
</evidence>
<dbReference type="EC" id="4.3.2.2" evidence="4 11"/>
<evidence type="ECO:0000256" key="6">
    <source>
        <dbReference type="ARBA" id="ARBA00022755"/>
    </source>
</evidence>
<dbReference type="InterPro" id="IPR022761">
    <property type="entry name" value="Fumarate_lyase_N"/>
</dbReference>
<comment type="caution">
    <text evidence="14">The sequence shown here is derived from an EMBL/GenBank/DDBJ whole genome shotgun (WGS) entry which is preliminary data.</text>
</comment>
<dbReference type="AlphaFoldDB" id="A0A2N5ZFX5"/>
<keyword evidence="7 12" id="KW-0456">Lyase</keyword>
<dbReference type="EMBL" id="PKTG01000084">
    <property type="protein sequence ID" value="PLX17607.1"/>
    <property type="molecule type" value="Genomic_DNA"/>
</dbReference>
<dbReference type="UniPathway" id="UPA00074">
    <property type="reaction ID" value="UER00132"/>
</dbReference>
<dbReference type="GO" id="GO:0004018">
    <property type="term" value="F:N6-(1,2-dicarboxyethyl)AMP AMP-lyase (fumarate-forming) activity"/>
    <property type="evidence" value="ECO:0007669"/>
    <property type="project" value="UniProtKB-UniRule"/>
</dbReference>
<dbReference type="PANTHER" id="PTHR43172:SF1">
    <property type="entry name" value="ADENYLOSUCCINATE LYASE"/>
    <property type="match status" value="1"/>
</dbReference>
<evidence type="ECO:0000256" key="9">
    <source>
        <dbReference type="ARBA" id="ARBA00030717"/>
    </source>
</evidence>
<evidence type="ECO:0000313" key="15">
    <source>
        <dbReference type="Proteomes" id="UP000234857"/>
    </source>
</evidence>
<proteinExistence type="inferred from homology"/>
<dbReference type="InterPro" id="IPR004769">
    <property type="entry name" value="Pur_lyase"/>
</dbReference>
<evidence type="ECO:0000313" key="14">
    <source>
        <dbReference type="EMBL" id="PLX17607.1"/>
    </source>
</evidence>
<evidence type="ECO:0000256" key="4">
    <source>
        <dbReference type="ARBA" id="ARBA00012339"/>
    </source>
</evidence>
<dbReference type="UniPathway" id="UPA00075">
    <property type="reaction ID" value="UER00336"/>
</dbReference>
<comment type="pathway">
    <text evidence="1 12">Purine metabolism; IMP biosynthesis via de novo pathway; 5-amino-1-(5-phospho-D-ribosyl)imidazole-4-carboxamide from 5-amino-1-(5-phospho-D-ribosyl)imidazole-4-carboxylate: step 2/2.</text>
</comment>
<gene>
    <name evidence="14" type="ORF">C0601_07075</name>
</gene>
<comment type="catalytic activity">
    <reaction evidence="8">
        <text>(2S)-2-[5-amino-1-(5-phospho-beta-D-ribosyl)imidazole-4-carboxamido]succinate = 5-amino-1-(5-phospho-beta-D-ribosyl)imidazole-4-carboxamide + fumarate</text>
        <dbReference type="Rhea" id="RHEA:23920"/>
        <dbReference type="ChEBI" id="CHEBI:29806"/>
        <dbReference type="ChEBI" id="CHEBI:58443"/>
        <dbReference type="ChEBI" id="CHEBI:58475"/>
        <dbReference type="EC" id="4.3.2.2"/>
    </reaction>
    <physiologicalReaction direction="left-to-right" evidence="8">
        <dbReference type="Rhea" id="RHEA:23921"/>
    </physiologicalReaction>
</comment>
<dbReference type="InterPro" id="IPR020557">
    <property type="entry name" value="Fumarate_lyase_CS"/>
</dbReference>
<feature type="domain" description="Adenylosuccinate lyase C-terminal" evidence="13">
    <location>
        <begin position="349"/>
        <end position="429"/>
    </location>
</feature>
<dbReference type="GO" id="GO:0006189">
    <property type="term" value="P:'de novo' IMP biosynthetic process"/>
    <property type="evidence" value="ECO:0007669"/>
    <property type="project" value="UniProtKB-UniPathway"/>
</dbReference>
<dbReference type="PRINTS" id="PR00149">
    <property type="entry name" value="FUMRATELYASE"/>
</dbReference>
<dbReference type="FunFam" id="1.10.40.30:FF:000007">
    <property type="entry name" value="Adenylosuccinate lyase"/>
    <property type="match status" value="1"/>
</dbReference>
<keyword evidence="6 12" id="KW-0658">Purine biosynthesis</keyword>
<evidence type="ECO:0000256" key="1">
    <source>
        <dbReference type="ARBA" id="ARBA00004706"/>
    </source>
</evidence>
<dbReference type="PANTHER" id="PTHR43172">
    <property type="entry name" value="ADENYLOSUCCINATE LYASE"/>
    <property type="match status" value="1"/>
</dbReference>
<evidence type="ECO:0000256" key="11">
    <source>
        <dbReference type="NCBIfam" id="TIGR00928"/>
    </source>
</evidence>
<dbReference type="GO" id="GO:0005829">
    <property type="term" value="C:cytosol"/>
    <property type="evidence" value="ECO:0007669"/>
    <property type="project" value="TreeGrafter"/>
</dbReference>
<dbReference type="InterPro" id="IPR019468">
    <property type="entry name" value="AdenyloSucc_lyase_C"/>
</dbReference>
<organism evidence="14 15">
    <name type="scientific">Muiribacterium halophilum</name>
    <dbReference type="NCBI Taxonomy" id="2053465"/>
    <lineage>
        <taxon>Bacteria</taxon>
        <taxon>Candidatus Muiribacteriota</taxon>
        <taxon>Candidatus Muiribacteriia</taxon>
        <taxon>Candidatus Muiribacteriales</taxon>
        <taxon>Candidatus Muiribacteriaceae</taxon>
        <taxon>Candidatus Muiribacterium</taxon>
    </lineage>
</organism>
<dbReference type="Pfam" id="PF00206">
    <property type="entry name" value="Lyase_1"/>
    <property type="match status" value="1"/>
</dbReference>
<dbReference type="Gene3D" id="1.20.200.10">
    <property type="entry name" value="Fumarase/aspartase (Central domain)"/>
    <property type="match status" value="1"/>
</dbReference>
<protein>
    <recommendedName>
        <fullName evidence="5 11">Adenylosuccinate lyase</fullName>
        <shortName evidence="12">ASL</shortName>
        <ecNumber evidence="4 11">4.3.2.2</ecNumber>
    </recommendedName>
    <alternativeName>
        <fullName evidence="9 12">Adenylosuccinase</fullName>
    </alternativeName>
</protein>
<dbReference type="InterPro" id="IPR024083">
    <property type="entry name" value="Fumarase/histidase_N"/>
</dbReference>
<dbReference type="SUPFAM" id="SSF48557">
    <property type="entry name" value="L-aspartase-like"/>
    <property type="match status" value="1"/>
</dbReference>
<name>A0A2N5ZFX5_MUIH1</name>
<dbReference type="GO" id="GO:0044208">
    <property type="term" value="P:'de novo' AMP biosynthetic process"/>
    <property type="evidence" value="ECO:0007669"/>
    <property type="project" value="UniProtKB-UniPathway"/>
</dbReference>
<dbReference type="Pfam" id="PF10397">
    <property type="entry name" value="ADSL_C"/>
    <property type="match status" value="1"/>
</dbReference>
<dbReference type="PROSITE" id="PS00163">
    <property type="entry name" value="FUMARATE_LYASES"/>
    <property type="match status" value="1"/>
</dbReference>
<accession>A0A2N5ZFX5</accession>
<evidence type="ECO:0000256" key="2">
    <source>
        <dbReference type="ARBA" id="ARBA00004734"/>
    </source>
</evidence>
<dbReference type="Gene3D" id="1.10.275.10">
    <property type="entry name" value="Fumarase/aspartase (N-terminal domain)"/>
    <property type="match status" value="1"/>
</dbReference>
<dbReference type="InterPro" id="IPR000362">
    <property type="entry name" value="Fumarate_lyase_fam"/>
</dbReference>
<dbReference type="FunFam" id="1.20.200.10:FF:000008">
    <property type="entry name" value="Adenylosuccinate lyase"/>
    <property type="match status" value="1"/>
</dbReference>
<reference evidence="14 15" key="1">
    <citation type="submission" date="2017-11" db="EMBL/GenBank/DDBJ databases">
        <title>Genome-resolved metagenomics identifies genetic mobility, metabolic interactions, and unexpected diversity in perchlorate-reducing communities.</title>
        <authorList>
            <person name="Barnum T.P."/>
            <person name="Figueroa I.A."/>
            <person name="Carlstrom C.I."/>
            <person name="Lucas L.N."/>
            <person name="Engelbrektson A.L."/>
            <person name="Coates J.D."/>
        </authorList>
    </citation>
    <scope>NUCLEOTIDE SEQUENCE [LARGE SCALE GENOMIC DNA]</scope>
    <source>
        <strain evidence="14">BM706</strain>
    </source>
</reference>